<evidence type="ECO:0000313" key="2">
    <source>
        <dbReference type="EMBL" id="AVP96356.1"/>
    </source>
</evidence>
<name>A0A2P1PNE4_9GAMM</name>
<proteinExistence type="predicted"/>
<sequence>MSTEKIEQFYQAFARLDGEAMTAFYAPDAWFEDEAFSLRGRVEVGGMWQMLCAAVKAKGKDVWKLDYSGIRSEHGKVLAHWEPVYRFSATGRMVHNIIDAEFEFRDGLIVGHRDRFDFNRWAKQALGPMPVLLLGWTPLLRNKVRNTARANLNKFLAQQPS</sequence>
<protein>
    <submittedName>
        <fullName evidence="2">Ketosteroid isomerase</fullName>
    </submittedName>
</protein>
<feature type="domain" description="SnoaL-like" evidence="1">
    <location>
        <begin position="6"/>
        <end position="112"/>
    </location>
</feature>
<dbReference type="InterPro" id="IPR032710">
    <property type="entry name" value="NTF2-like_dom_sf"/>
</dbReference>
<dbReference type="SUPFAM" id="SSF54427">
    <property type="entry name" value="NTF2-like"/>
    <property type="match status" value="1"/>
</dbReference>
<reference evidence="2 3" key="1">
    <citation type="submission" date="2018-03" db="EMBL/GenBank/DDBJ databases">
        <title>Ahniella affigens gen. nov., sp. nov., a gammaproteobacterium isolated from sandy soil near a stream.</title>
        <authorList>
            <person name="Ko Y."/>
            <person name="Kim J.-H."/>
        </authorList>
    </citation>
    <scope>NUCLEOTIDE SEQUENCE [LARGE SCALE GENOMIC DNA]</scope>
    <source>
        <strain evidence="2 3">D13</strain>
    </source>
</reference>
<reference evidence="2 3" key="2">
    <citation type="submission" date="2018-03" db="EMBL/GenBank/DDBJ databases">
        <authorList>
            <person name="Keele B.F."/>
        </authorList>
    </citation>
    <scope>NUCLEOTIDE SEQUENCE [LARGE SCALE GENOMIC DNA]</scope>
    <source>
        <strain evidence="2 3">D13</strain>
    </source>
</reference>
<dbReference type="Pfam" id="PF12680">
    <property type="entry name" value="SnoaL_2"/>
    <property type="match status" value="1"/>
</dbReference>
<dbReference type="Proteomes" id="UP000241074">
    <property type="component" value="Chromosome"/>
</dbReference>
<dbReference type="Gene3D" id="3.10.450.50">
    <property type="match status" value="1"/>
</dbReference>
<keyword evidence="3" id="KW-1185">Reference proteome</keyword>
<evidence type="ECO:0000259" key="1">
    <source>
        <dbReference type="Pfam" id="PF12680"/>
    </source>
</evidence>
<dbReference type="EMBL" id="CP027860">
    <property type="protein sequence ID" value="AVP96356.1"/>
    <property type="molecule type" value="Genomic_DNA"/>
</dbReference>
<dbReference type="AlphaFoldDB" id="A0A2P1PNE4"/>
<dbReference type="RefSeq" id="WP_106890285.1">
    <property type="nucleotide sequence ID" value="NZ_CP027860.1"/>
</dbReference>
<accession>A0A2P1PNE4</accession>
<evidence type="ECO:0000313" key="3">
    <source>
        <dbReference type="Proteomes" id="UP000241074"/>
    </source>
</evidence>
<dbReference type="OrthoDB" id="391735at2"/>
<dbReference type="GO" id="GO:0016853">
    <property type="term" value="F:isomerase activity"/>
    <property type="evidence" value="ECO:0007669"/>
    <property type="project" value="UniProtKB-KW"/>
</dbReference>
<organism evidence="2 3">
    <name type="scientific">Ahniella affigens</name>
    <dbReference type="NCBI Taxonomy" id="2021234"/>
    <lineage>
        <taxon>Bacteria</taxon>
        <taxon>Pseudomonadati</taxon>
        <taxon>Pseudomonadota</taxon>
        <taxon>Gammaproteobacteria</taxon>
        <taxon>Lysobacterales</taxon>
        <taxon>Rhodanobacteraceae</taxon>
        <taxon>Ahniella</taxon>
    </lineage>
</organism>
<keyword evidence="2" id="KW-0413">Isomerase</keyword>
<gene>
    <name evidence="2" type="ORF">C7S18_03745</name>
</gene>
<dbReference type="InterPro" id="IPR037401">
    <property type="entry name" value="SnoaL-like"/>
</dbReference>
<dbReference type="KEGG" id="xba:C7S18_03745"/>